<reference evidence="6" key="1">
    <citation type="submission" date="2023-06" db="EMBL/GenBank/DDBJ databases">
        <title>Draft genome of Marssonina rosae.</title>
        <authorList>
            <person name="Cheng Q."/>
        </authorList>
    </citation>
    <scope>NUCLEOTIDE SEQUENCE</scope>
    <source>
        <strain evidence="6">R4</strain>
    </source>
</reference>
<feature type="transmembrane region" description="Helical" evidence="5">
    <location>
        <begin position="62"/>
        <end position="84"/>
    </location>
</feature>
<evidence type="ECO:0000313" key="7">
    <source>
        <dbReference type="Proteomes" id="UP001285354"/>
    </source>
</evidence>
<feature type="transmembrane region" description="Helical" evidence="5">
    <location>
        <begin position="104"/>
        <end position="127"/>
    </location>
</feature>
<feature type="transmembrane region" description="Helical" evidence="5">
    <location>
        <begin position="139"/>
        <end position="160"/>
    </location>
</feature>
<evidence type="ECO:0000256" key="2">
    <source>
        <dbReference type="ARBA" id="ARBA00022692"/>
    </source>
</evidence>
<feature type="transmembrane region" description="Helical" evidence="5">
    <location>
        <begin position="20"/>
        <end position="42"/>
    </location>
</feature>
<evidence type="ECO:0000256" key="3">
    <source>
        <dbReference type="ARBA" id="ARBA00022989"/>
    </source>
</evidence>
<dbReference type="SUPFAM" id="SSF81321">
    <property type="entry name" value="Family A G protein-coupled receptor-like"/>
    <property type="match status" value="1"/>
</dbReference>
<dbReference type="GO" id="GO:0005886">
    <property type="term" value="C:plasma membrane"/>
    <property type="evidence" value="ECO:0007669"/>
    <property type="project" value="TreeGrafter"/>
</dbReference>
<dbReference type="CDD" id="cd00637">
    <property type="entry name" value="7tm_classA_rhodopsin-like"/>
    <property type="match status" value="1"/>
</dbReference>
<feature type="transmembrane region" description="Helical" evidence="5">
    <location>
        <begin position="263"/>
        <end position="285"/>
    </location>
</feature>
<dbReference type="AlphaFoldDB" id="A0AAD9T7E6"/>
<evidence type="ECO:0000256" key="1">
    <source>
        <dbReference type="ARBA" id="ARBA00004141"/>
    </source>
</evidence>
<evidence type="ECO:0000313" key="6">
    <source>
        <dbReference type="EMBL" id="KAK2630232.1"/>
    </source>
</evidence>
<evidence type="ECO:0008006" key="8">
    <source>
        <dbReference type="Google" id="ProtNLM"/>
    </source>
</evidence>
<proteinExistence type="predicted"/>
<dbReference type="GO" id="GO:0007189">
    <property type="term" value="P:adenylate cyclase-activating G protein-coupled receptor signaling pathway"/>
    <property type="evidence" value="ECO:0007669"/>
    <property type="project" value="TreeGrafter"/>
</dbReference>
<organism evidence="6 7">
    <name type="scientific">Diplocarpon rosae</name>
    <dbReference type="NCBI Taxonomy" id="946125"/>
    <lineage>
        <taxon>Eukaryota</taxon>
        <taxon>Fungi</taxon>
        <taxon>Dikarya</taxon>
        <taxon>Ascomycota</taxon>
        <taxon>Pezizomycotina</taxon>
        <taxon>Leotiomycetes</taxon>
        <taxon>Helotiales</taxon>
        <taxon>Drepanopezizaceae</taxon>
        <taxon>Diplocarpon</taxon>
    </lineage>
</organism>
<comment type="caution">
    <text evidence="6">The sequence shown here is derived from an EMBL/GenBank/DDBJ whole genome shotgun (WGS) entry which is preliminary data.</text>
</comment>
<sequence>MTLFADSSTLTPLPAVLSHGLVAISSFALISFLCSSFLSIYLTYRLISWHVHAEIKSSPNQFLLLIYNLLLADVIQALAFLLNATALQKNGIFVHTPTCSAQGWLISTGDLASSVFTCAIAAHTFASVVKDYRLPAGKFYSCIAGAWVFFYTMGSLGPLIHGRDFYVRANAWCWINEEYPQERLWLHYVWICLAMLLTITIYLSIFIFLISVPNSYSAHKHRTELSHHGATPLMILYPLIYTICTAPLAAGRIFSIAGGDVTLGYFVVAGAMISCNGWLDVLLYVSTRRDIVLSEDPPSPNTGLDTFIFFGMVEGGMGNEITIEASAPKCRNWCFWGPDRRKTDEEQMMGFTEMEVKDEVMLTVTVSVDTVLASPAPVKCKMESMDHDRASLRNWESAEHFMGGNCFETWAQV</sequence>
<accession>A0AAD9T7E6</accession>
<keyword evidence="4 5" id="KW-0472">Membrane</keyword>
<evidence type="ECO:0000256" key="4">
    <source>
        <dbReference type="ARBA" id="ARBA00023136"/>
    </source>
</evidence>
<keyword evidence="3 5" id="KW-1133">Transmembrane helix</keyword>
<dbReference type="PANTHER" id="PTHR23112:SF37">
    <property type="entry name" value="G PROTEIN-COUPLED RECEPTOR GPR1"/>
    <property type="match status" value="1"/>
</dbReference>
<comment type="subcellular location">
    <subcellularLocation>
        <location evidence="1">Membrane</location>
        <topology evidence="1">Multi-pass membrane protein</topology>
    </subcellularLocation>
</comment>
<keyword evidence="7" id="KW-1185">Reference proteome</keyword>
<dbReference type="GO" id="GO:0004930">
    <property type="term" value="F:G protein-coupled receptor activity"/>
    <property type="evidence" value="ECO:0007669"/>
    <property type="project" value="TreeGrafter"/>
</dbReference>
<feature type="transmembrane region" description="Helical" evidence="5">
    <location>
        <begin position="233"/>
        <end position="257"/>
    </location>
</feature>
<feature type="transmembrane region" description="Helical" evidence="5">
    <location>
        <begin position="188"/>
        <end position="212"/>
    </location>
</feature>
<dbReference type="Proteomes" id="UP001285354">
    <property type="component" value="Unassembled WGS sequence"/>
</dbReference>
<evidence type="ECO:0000256" key="5">
    <source>
        <dbReference type="SAM" id="Phobius"/>
    </source>
</evidence>
<dbReference type="EMBL" id="JAUBYV010000001">
    <property type="protein sequence ID" value="KAK2630232.1"/>
    <property type="molecule type" value="Genomic_DNA"/>
</dbReference>
<name>A0AAD9T7E6_9HELO</name>
<keyword evidence="2 5" id="KW-0812">Transmembrane</keyword>
<gene>
    <name evidence="6" type="ORF">QTJ16_001052</name>
</gene>
<protein>
    <recommendedName>
        <fullName evidence="8">Glucose receptor Git3 N-terminal domain-containing protein</fullName>
    </recommendedName>
</protein>
<dbReference type="Gene3D" id="1.20.1070.10">
    <property type="entry name" value="Rhodopsin 7-helix transmembrane proteins"/>
    <property type="match status" value="1"/>
</dbReference>
<dbReference type="PANTHER" id="PTHR23112">
    <property type="entry name" value="G PROTEIN-COUPLED RECEPTOR 157-RELATED"/>
    <property type="match status" value="1"/>
</dbReference>